<dbReference type="OMA" id="AYWCEYH"/>
<name>A0A5M3N851_CONPW</name>
<dbReference type="InterPro" id="IPR023175">
    <property type="entry name" value="Vta1/CALS_N_sf"/>
</dbReference>
<dbReference type="Gene3D" id="1.20.5.420">
    <property type="entry name" value="Immunoglobulin FC, subunit C"/>
    <property type="match status" value="1"/>
</dbReference>
<dbReference type="InterPro" id="IPR039431">
    <property type="entry name" value="Vta1/CALS_N"/>
</dbReference>
<feature type="domain" description="Vta1/callose synthase N-terminal" evidence="10">
    <location>
        <begin position="16"/>
        <end position="159"/>
    </location>
</feature>
<dbReference type="GO" id="GO:0015031">
    <property type="term" value="P:protein transport"/>
    <property type="evidence" value="ECO:0007669"/>
    <property type="project" value="UniProtKB-KW"/>
</dbReference>
<dbReference type="Proteomes" id="UP000053558">
    <property type="component" value="Unassembled WGS sequence"/>
</dbReference>
<dbReference type="EMBL" id="JH711573">
    <property type="protein sequence ID" value="EIW87031.1"/>
    <property type="molecule type" value="Genomic_DNA"/>
</dbReference>
<evidence type="ECO:0000259" key="11">
    <source>
        <dbReference type="Pfam" id="PF18097"/>
    </source>
</evidence>
<feature type="domain" description="Vta1 C-terminal" evidence="11">
    <location>
        <begin position="427"/>
        <end position="461"/>
    </location>
</feature>
<feature type="compositionally biased region" description="Pro residues" evidence="9">
    <location>
        <begin position="378"/>
        <end position="393"/>
    </location>
</feature>
<dbReference type="GeneID" id="19199198"/>
<evidence type="ECO:0000256" key="7">
    <source>
        <dbReference type="ARBA" id="ARBA00022927"/>
    </source>
</evidence>
<dbReference type="InterPro" id="IPR044538">
    <property type="entry name" value="Vta1-like"/>
</dbReference>
<comment type="caution">
    <text evidence="12">The sequence shown here is derived from an EMBL/GenBank/DDBJ whole genome shotgun (WGS) entry which is preliminary data.</text>
</comment>
<organism evidence="12 13">
    <name type="scientific">Coniophora puteana (strain RWD-64-598)</name>
    <name type="common">Brown rot fungus</name>
    <dbReference type="NCBI Taxonomy" id="741705"/>
    <lineage>
        <taxon>Eukaryota</taxon>
        <taxon>Fungi</taxon>
        <taxon>Dikarya</taxon>
        <taxon>Basidiomycota</taxon>
        <taxon>Agaricomycotina</taxon>
        <taxon>Agaricomycetes</taxon>
        <taxon>Agaricomycetidae</taxon>
        <taxon>Boletales</taxon>
        <taxon>Coniophorineae</taxon>
        <taxon>Coniophoraceae</taxon>
        <taxon>Coniophora</taxon>
    </lineage>
</organism>
<dbReference type="GO" id="GO:0005771">
    <property type="term" value="C:multivesicular body"/>
    <property type="evidence" value="ECO:0007669"/>
    <property type="project" value="TreeGrafter"/>
</dbReference>
<dbReference type="Gene3D" id="1.25.40.270">
    <property type="entry name" value="Vacuolar protein sorting-associated protein vta1"/>
    <property type="match status" value="1"/>
</dbReference>
<gene>
    <name evidence="12" type="ORF">CONPUDRAFT_116034</name>
</gene>
<evidence type="ECO:0000256" key="9">
    <source>
        <dbReference type="SAM" id="MobiDB-lite"/>
    </source>
</evidence>
<comment type="similarity">
    <text evidence="3">Belongs to the VTA1 family.</text>
</comment>
<keyword evidence="5" id="KW-0963">Cytoplasm</keyword>
<evidence type="ECO:0000256" key="1">
    <source>
        <dbReference type="ARBA" id="ARBA00004481"/>
    </source>
</evidence>
<accession>A0A5M3N851</accession>
<evidence type="ECO:0000256" key="6">
    <source>
        <dbReference type="ARBA" id="ARBA00022753"/>
    </source>
</evidence>
<evidence type="ECO:0000259" key="10">
    <source>
        <dbReference type="Pfam" id="PF04652"/>
    </source>
</evidence>
<proteinExistence type="inferred from homology"/>
<dbReference type="OrthoDB" id="391137at2759"/>
<dbReference type="GO" id="GO:0032511">
    <property type="term" value="P:late endosome to vacuole transport via multivesicular body sorting pathway"/>
    <property type="evidence" value="ECO:0007669"/>
    <property type="project" value="InterPro"/>
</dbReference>
<protein>
    <submittedName>
        <fullName evidence="12">DUF605-domain-containing protein</fullName>
    </submittedName>
</protein>
<dbReference type="Pfam" id="PF04652">
    <property type="entry name" value="Vta1"/>
    <property type="match status" value="1"/>
</dbReference>
<keyword evidence="13" id="KW-1185">Reference proteome</keyword>
<keyword evidence="8" id="KW-0472">Membrane</keyword>
<evidence type="ECO:0000256" key="4">
    <source>
        <dbReference type="ARBA" id="ARBA00022448"/>
    </source>
</evidence>
<evidence type="ECO:0000256" key="2">
    <source>
        <dbReference type="ARBA" id="ARBA00004496"/>
    </source>
</evidence>
<keyword evidence="7" id="KW-0653">Protein transport</keyword>
<keyword evidence="6" id="KW-0967">Endosome</keyword>
<feature type="region of interest" description="Disordered" evidence="9">
    <location>
        <begin position="194"/>
        <end position="328"/>
    </location>
</feature>
<dbReference type="KEGG" id="cput:CONPUDRAFT_116034"/>
<evidence type="ECO:0000313" key="13">
    <source>
        <dbReference type="Proteomes" id="UP000053558"/>
    </source>
</evidence>
<evidence type="ECO:0000313" key="12">
    <source>
        <dbReference type="EMBL" id="EIW87031.1"/>
    </source>
</evidence>
<evidence type="ECO:0000256" key="5">
    <source>
        <dbReference type="ARBA" id="ARBA00022490"/>
    </source>
</evidence>
<feature type="region of interest" description="Disordered" evidence="9">
    <location>
        <begin position="344"/>
        <end position="417"/>
    </location>
</feature>
<dbReference type="Pfam" id="PF18097">
    <property type="entry name" value="Vta1_C"/>
    <property type="match status" value="1"/>
</dbReference>
<dbReference type="GO" id="GO:0010008">
    <property type="term" value="C:endosome membrane"/>
    <property type="evidence" value="ECO:0007669"/>
    <property type="project" value="UniProtKB-SubCell"/>
</dbReference>
<feature type="compositionally biased region" description="Low complexity" evidence="9">
    <location>
        <begin position="357"/>
        <end position="375"/>
    </location>
</feature>
<evidence type="ECO:0000256" key="3">
    <source>
        <dbReference type="ARBA" id="ARBA00007895"/>
    </source>
</evidence>
<dbReference type="RefSeq" id="XP_007763648.1">
    <property type="nucleotide sequence ID" value="XM_007765458.1"/>
</dbReference>
<sequence length="463" mass="48995">MPPLGLPPVTPELKAISPFLQRADELVRKEPVISYWCAYCAAQIGISLKAKDNASRNLLFELLGALEKLKADIGPNDAVDVEAASIAYVENFALKVFRMADDEDRDGTATRSTAKKFLAAANFFELLKVFPKADQSEAVEGKIKYAKWKAADIAKAFREGRKPAPGPPGSRTDPIVTFPPAEWPEVDVIVASMPTDPSAASPRTPPRTSPGVSPKRITPPPQMTPGDITKANQPHIPPSLHPMAPSTGDDAAISPGRWSTAATPGYDGAQPPQLGAPTNEIDMPSNGTRQKPSSHKARISWEMEGTDAGTSGSPREGRYSPTAGIAPNGHVANVPAFSSLNDRPDVVVPTAPPLPLASPSTSTSSPKKSPSVRGGLPEGPPLPPPSAPSPPSPRQSLRRPDNMHPSPPQTSLPEVESPVGFSLTPAIIAKAQKHCRFAISSLDYEDAEQARRELRAALAALGG</sequence>
<dbReference type="PANTHER" id="PTHR46009:SF1">
    <property type="entry name" value="VACUOLAR PROTEIN SORTING-ASSOCIATED PROTEIN VTA1 HOMOLOG"/>
    <property type="match status" value="1"/>
</dbReference>
<keyword evidence="4" id="KW-0813">Transport</keyword>
<evidence type="ECO:0000256" key="8">
    <source>
        <dbReference type="ARBA" id="ARBA00023136"/>
    </source>
</evidence>
<dbReference type="PANTHER" id="PTHR46009">
    <property type="entry name" value="VACUOLAR PROTEIN SORTING-ASSOCIATED PROTEIN VTA1 HOMOLOG"/>
    <property type="match status" value="1"/>
</dbReference>
<dbReference type="AlphaFoldDB" id="A0A5M3N851"/>
<comment type="subcellular location">
    <subcellularLocation>
        <location evidence="2">Cytoplasm</location>
    </subcellularLocation>
    <subcellularLocation>
        <location evidence="1">Endosome membrane</location>
        <topology evidence="1">Peripheral membrane protein</topology>
    </subcellularLocation>
</comment>
<dbReference type="InterPro" id="IPR041212">
    <property type="entry name" value="Vta1_C"/>
</dbReference>
<reference evidence="13" key="1">
    <citation type="journal article" date="2012" name="Science">
        <title>The Paleozoic origin of enzymatic lignin decomposition reconstructed from 31 fungal genomes.</title>
        <authorList>
            <person name="Floudas D."/>
            <person name="Binder M."/>
            <person name="Riley R."/>
            <person name="Barry K."/>
            <person name="Blanchette R.A."/>
            <person name="Henrissat B."/>
            <person name="Martinez A.T."/>
            <person name="Otillar R."/>
            <person name="Spatafora J.W."/>
            <person name="Yadav J.S."/>
            <person name="Aerts A."/>
            <person name="Benoit I."/>
            <person name="Boyd A."/>
            <person name="Carlson A."/>
            <person name="Copeland A."/>
            <person name="Coutinho P.M."/>
            <person name="de Vries R.P."/>
            <person name="Ferreira P."/>
            <person name="Findley K."/>
            <person name="Foster B."/>
            <person name="Gaskell J."/>
            <person name="Glotzer D."/>
            <person name="Gorecki P."/>
            <person name="Heitman J."/>
            <person name="Hesse C."/>
            <person name="Hori C."/>
            <person name="Igarashi K."/>
            <person name="Jurgens J.A."/>
            <person name="Kallen N."/>
            <person name="Kersten P."/>
            <person name="Kohler A."/>
            <person name="Kuees U."/>
            <person name="Kumar T.K.A."/>
            <person name="Kuo A."/>
            <person name="LaButti K."/>
            <person name="Larrondo L.F."/>
            <person name="Lindquist E."/>
            <person name="Ling A."/>
            <person name="Lombard V."/>
            <person name="Lucas S."/>
            <person name="Lundell T."/>
            <person name="Martin R."/>
            <person name="McLaughlin D.J."/>
            <person name="Morgenstern I."/>
            <person name="Morin E."/>
            <person name="Murat C."/>
            <person name="Nagy L.G."/>
            <person name="Nolan M."/>
            <person name="Ohm R.A."/>
            <person name="Patyshakuliyeva A."/>
            <person name="Rokas A."/>
            <person name="Ruiz-Duenas F.J."/>
            <person name="Sabat G."/>
            <person name="Salamov A."/>
            <person name="Samejima M."/>
            <person name="Schmutz J."/>
            <person name="Slot J.C."/>
            <person name="St John F."/>
            <person name="Stenlid J."/>
            <person name="Sun H."/>
            <person name="Sun S."/>
            <person name="Syed K."/>
            <person name="Tsang A."/>
            <person name="Wiebenga A."/>
            <person name="Young D."/>
            <person name="Pisabarro A."/>
            <person name="Eastwood D.C."/>
            <person name="Martin F."/>
            <person name="Cullen D."/>
            <person name="Grigoriev I.V."/>
            <person name="Hibbett D.S."/>
        </authorList>
    </citation>
    <scope>NUCLEOTIDE SEQUENCE [LARGE SCALE GENOMIC DNA]</scope>
    <source>
        <strain evidence="13">RWD-64-598 SS2</strain>
    </source>
</reference>